<dbReference type="Proteomes" id="UP001356427">
    <property type="component" value="Unassembled WGS sequence"/>
</dbReference>
<comment type="caution">
    <text evidence="2">The sequence shown here is derived from an EMBL/GenBank/DDBJ whole genome shotgun (WGS) entry which is preliminary data.</text>
</comment>
<dbReference type="Pfam" id="PF00041">
    <property type="entry name" value="fn3"/>
    <property type="match status" value="3"/>
</dbReference>
<evidence type="ECO:0000313" key="2">
    <source>
        <dbReference type="EMBL" id="KAK6311084.1"/>
    </source>
</evidence>
<dbReference type="SUPFAM" id="SSF49265">
    <property type="entry name" value="Fibronectin type III"/>
    <property type="match status" value="5"/>
</dbReference>
<dbReference type="InterPro" id="IPR013783">
    <property type="entry name" value="Ig-like_fold"/>
</dbReference>
<protein>
    <recommendedName>
        <fullName evidence="1">Fibronectin type-III domain-containing protein</fullName>
    </recommendedName>
</protein>
<name>A0AAN8LJY8_9TELE</name>
<feature type="domain" description="Fibronectin type-III" evidence="1">
    <location>
        <begin position="528"/>
        <end position="614"/>
    </location>
</feature>
<dbReference type="PANTHER" id="PTHR47135:SF1">
    <property type="entry name" value="FIBRONECTIN TYPE III DOMAIN-CONTAINING PROTEIN 7"/>
    <property type="match status" value="1"/>
</dbReference>
<dbReference type="InterPro" id="IPR036116">
    <property type="entry name" value="FN3_sf"/>
</dbReference>
<dbReference type="CDD" id="cd00063">
    <property type="entry name" value="FN3"/>
    <property type="match status" value="4"/>
</dbReference>
<accession>A0AAN8LJY8</accession>
<dbReference type="AlphaFoldDB" id="A0AAN8LJY8"/>
<proteinExistence type="predicted"/>
<sequence>MPHEICGAQKDITLSVFQVTTKSMTVQWSRYSGASSYKITATPKNSPQPSAFAQFSGKSVIGSVNSLSANTVYTMRVDAMDKAGNVLSSAELEGSSAPEVPTIEQAYSKQSDSITVQFSEVMGASGYILRAESEVGDFFSETMVTSSPGTVLQLQPYTDYTLSVMSVNSAGRSQPSLPVQIRTVVMAPQLNSTSPSNDTILVTWSPVDHAVLYTLCIIREGSNSRLKLNTSDPFMTFDDLEPGTIYCIKGTAWDLDGRPGDDLTVCQITRPLSPEAIQLFFTQSRSVGLAVSWQMVRGADVYLARTSTGQNCSASKMFCTIIPLSCGQNHSVTVTAENSAGPSNPSDPEEFITFPCPLERIWVEERQAGSCWITWTEMPLVEYYIAFIKRDDGSEERCNTTDTTCHFHCMCGYTYLITMFSYNLAGSSPQGEVFNYTTVPCCPEDITIALVSTETLEIMWLSVRGAELYETTAEEIDDVIHCNDTAPVCALSDLRCNTQYSVVVTPCSEIRGCNRTCKPHTHETAPCSPEILSVSQNNSSSSVSVQYTAPNTPNTTYTVTAVSHTDTLTCQSRSTSCQLTQLPCGVTYDVTAYARTAVGTSLPSYSVPLETGPCCPPTLTVDQVTQAMTNVTWSPATGARSYVTALTSSRGHAKCHTMDTHCLMGCITCGTNYSVSMEAISRTGHKAECSYHGFSSSACCPSSVKLYQMANNSLRAYWRSSGPQNHTVDLIGTGTNHTCVPSPLSSSCEVANVMCGDIYTMVVAPVNQDGSKVTFCPRRIYSVSCSGSNVGMEVSIRGNPLERHEIASTNINVCHVCQEIS</sequence>
<gene>
    <name evidence="2" type="ORF">J4Q44_G00191390</name>
</gene>
<reference evidence="2 3" key="1">
    <citation type="submission" date="2021-04" db="EMBL/GenBank/DDBJ databases">
        <authorList>
            <person name="De Guttry C."/>
            <person name="Zahm M."/>
            <person name="Klopp C."/>
            <person name="Cabau C."/>
            <person name="Louis A."/>
            <person name="Berthelot C."/>
            <person name="Parey E."/>
            <person name="Roest Crollius H."/>
            <person name="Montfort J."/>
            <person name="Robinson-Rechavi M."/>
            <person name="Bucao C."/>
            <person name="Bouchez O."/>
            <person name="Gislard M."/>
            <person name="Lluch J."/>
            <person name="Milhes M."/>
            <person name="Lampietro C."/>
            <person name="Lopez Roques C."/>
            <person name="Donnadieu C."/>
            <person name="Braasch I."/>
            <person name="Desvignes T."/>
            <person name="Postlethwait J."/>
            <person name="Bobe J."/>
            <person name="Wedekind C."/>
            <person name="Guiguen Y."/>
        </authorList>
    </citation>
    <scope>NUCLEOTIDE SEQUENCE [LARGE SCALE GENOMIC DNA]</scope>
    <source>
        <strain evidence="2">Cs_M1</strain>
        <tissue evidence="2">Blood</tissue>
    </source>
</reference>
<dbReference type="Gene3D" id="2.60.40.10">
    <property type="entry name" value="Immunoglobulins"/>
    <property type="match status" value="4"/>
</dbReference>
<evidence type="ECO:0000313" key="3">
    <source>
        <dbReference type="Proteomes" id="UP001356427"/>
    </source>
</evidence>
<evidence type="ECO:0000259" key="1">
    <source>
        <dbReference type="PROSITE" id="PS50853"/>
    </source>
</evidence>
<dbReference type="PROSITE" id="PS50853">
    <property type="entry name" value="FN3"/>
    <property type="match status" value="3"/>
</dbReference>
<keyword evidence="3" id="KW-1185">Reference proteome</keyword>
<dbReference type="InterPro" id="IPR003961">
    <property type="entry name" value="FN3_dom"/>
</dbReference>
<dbReference type="EMBL" id="JAGTTL010000016">
    <property type="protein sequence ID" value="KAK6311084.1"/>
    <property type="molecule type" value="Genomic_DNA"/>
</dbReference>
<feature type="domain" description="Fibronectin type-III" evidence="1">
    <location>
        <begin position="187"/>
        <end position="276"/>
    </location>
</feature>
<organism evidence="2 3">
    <name type="scientific">Coregonus suidteri</name>
    <dbReference type="NCBI Taxonomy" id="861788"/>
    <lineage>
        <taxon>Eukaryota</taxon>
        <taxon>Metazoa</taxon>
        <taxon>Chordata</taxon>
        <taxon>Craniata</taxon>
        <taxon>Vertebrata</taxon>
        <taxon>Euteleostomi</taxon>
        <taxon>Actinopterygii</taxon>
        <taxon>Neopterygii</taxon>
        <taxon>Teleostei</taxon>
        <taxon>Protacanthopterygii</taxon>
        <taxon>Salmoniformes</taxon>
        <taxon>Salmonidae</taxon>
        <taxon>Coregoninae</taxon>
        <taxon>Coregonus</taxon>
    </lineage>
</organism>
<feature type="domain" description="Fibronectin type-III" evidence="1">
    <location>
        <begin position="97"/>
        <end position="186"/>
    </location>
</feature>
<dbReference type="PANTHER" id="PTHR47135">
    <property type="entry name" value="FIBRONECTIN TYPE III DOMAIN-CONTAINING PROTEIN 7"/>
    <property type="match status" value="1"/>
</dbReference>
<dbReference type="SMART" id="SM00060">
    <property type="entry name" value="FN3"/>
    <property type="match status" value="8"/>
</dbReference>